<evidence type="ECO:0000313" key="1">
    <source>
        <dbReference type="EMBL" id="CAD77579.1"/>
    </source>
</evidence>
<dbReference type="EMBL" id="BX294155">
    <property type="protein sequence ID" value="CAD77579.1"/>
    <property type="molecule type" value="Genomic_DNA"/>
</dbReference>
<proteinExistence type="predicted"/>
<gene>
    <name evidence="1" type="ordered locus">RB12427</name>
</gene>
<protein>
    <submittedName>
        <fullName evidence="1">Uncharacterized protein</fullName>
    </submittedName>
</protein>
<dbReference type="Proteomes" id="UP000001025">
    <property type="component" value="Chromosome"/>
</dbReference>
<dbReference type="AlphaFoldDB" id="Q7UIN5"/>
<reference evidence="1 2" key="1">
    <citation type="journal article" date="2003" name="Proc. Natl. Acad. Sci. U.S.A.">
        <title>Complete genome sequence of the marine planctomycete Pirellula sp. strain 1.</title>
        <authorList>
            <person name="Gloeckner F.O."/>
            <person name="Kube M."/>
            <person name="Bauer M."/>
            <person name="Teeling H."/>
            <person name="Lombardot T."/>
            <person name="Ludwig W."/>
            <person name="Gade D."/>
            <person name="Beck A."/>
            <person name="Borzym K."/>
            <person name="Heitmann K."/>
            <person name="Rabus R."/>
            <person name="Schlesner H."/>
            <person name="Amann R."/>
            <person name="Reinhardt R."/>
        </authorList>
    </citation>
    <scope>NUCLEOTIDE SEQUENCE [LARGE SCALE GENOMIC DNA]</scope>
    <source>
        <strain evidence="2">DSM 10527 / NCIMB 13988 / SH1</strain>
    </source>
</reference>
<dbReference type="HOGENOM" id="CLU_3011312_0_0_0"/>
<evidence type="ECO:0000313" key="2">
    <source>
        <dbReference type="Proteomes" id="UP000001025"/>
    </source>
</evidence>
<organism evidence="1 2">
    <name type="scientific">Rhodopirellula baltica (strain DSM 10527 / NCIMB 13988 / SH1)</name>
    <dbReference type="NCBI Taxonomy" id="243090"/>
    <lineage>
        <taxon>Bacteria</taxon>
        <taxon>Pseudomonadati</taxon>
        <taxon>Planctomycetota</taxon>
        <taxon>Planctomycetia</taxon>
        <taxon>Pirellulales</taxon>
        <taxon>Pirellulaceae</taxon>
        <taxon>Rhodopirellula</taxon>
    </lineage>
</organism>
<dbReference type="InParanoid" id="Q7UIN5"/>
<keyword evidence="2" id="KW-1185">Reference proteome</keyword>
<dbReference type="KEGG" id="rba:RB12427"/>
<sequence length="56" mass="6556">MFVQTCRTLEVSSIHGRRRRPILVRGRGNIRRHSVVASNMIRKRSQPPHPQRAIEI</sequence>
<dbReference type="EnsemblBacteria" id="CAD77579">
    <property type="protein sequence ID" value="CAD77579"/>
    <property type="gene ID" value="RB12427"/>
</dbReference>
<accession>Q7UIN5</accession>
<name>Q7UIN5_RHOBA</name>